<dbReference type="GO" id="GO:0047753">
    <property type="term" value="F:choline-sulfatase activity"/>
    <property type="evidence" value="ECO:0007669"/>
    <property type="project" value="UniProtKB-EC"/>
</dbReference>
<feature type="compositionally biased region" description="Low complexity" evidence="1">
    <location>
        <begin position="66"/>
        <end position="77"/>
    </location>
</feature>
<dbReference type="PROSITE" id="PS51257">
    <property type="entry name" value="PROKAR_LIPOPROTEIN"/>
    <property type="match status" value="1"/>
</dbReference>
<evidence type="ECO:0000256" key="1">
    <source>
        <dbReference type="SAM" id="MobiDB-lite"/>
    </source>
</evidence>
<dbReference type="AlphaFoldDB" id="A0A518CYP3"/>
<evidence type="ECO:0000259" key="3">
    <source>
        <dbReference type="Pfam" id="PF00884"/>
    </source>
</evidence>
<dbReference type="InterPro" id="IPR000917">
    <property type="entry name" value="Sulfatase_N"/>
</dbReference>
<dbReference type="InterPro" id="IPR052701">
    <property type="entry name" value="GAG_Ulvan_Degrading_Sulfatases"/>
</dbReference>
<dbReference type="Pfam" id="PF00884">
    <property type="entry name" value="Sulfatase"/>
    <property type="match status" value="1"/>
</dbReference>
<dbReference type="Proteomes" id="UP000319342">
    <property type="component" value="Chromosome"/>
</dbReference>
<name>A0A518CYP3_9BACT</name>
<dbReference type="OrthoDB" id="9762324at2"/>
<evidence type="ECO:0000256" key="2">
    <source>
        <dbReference type="SAM" id="SignalP"/>
    </source>
</evidence>
<protein>
    <submittedName>
        <fullName evidence="4">Choline-sulfatase</fullName>
        <ecNumber evidence="4">3.1.6.6</ecNumber>
    </submittedName>
</protein>
<feature type="signal peptide" evidence="2">
    <location>
        <begin position="1"/>
        <end position="30"/>
    </location>
</feature>
<feature type="chain" id="PRO_5022005618" evidence="2">
    <location>
        <begin position="31"/>
        <end position="536"/>
    </location>
</feature>
<keyword evidence="4" id="KW-0378">Hydrolase</keyword>
<dbReference type="Gene3D" id="3.40.720.10">
    <property type="entry name" value="Alkaline Phosphatase, subunit A"/>
    <property type="match status" value="1"/>
</dbReference>
<dbReference type="SUPFAM" id="SSF53649">
    <property type="entry name" value="Alkaline phosphatase-like"/>
    <property type="match status" value="1"/>
</dbReference>
<dbReference type="EMBL" id="CP036290">
    <property type="protein sequence ID" value="QDU84358.1"/>
    <property type="molecule type" value="Genomic_DNA"/>
</dbReference>
<keyword evidence="2" id="KW-0732">Signal</keyword>
<gene>
    <name evidence="4" type="primary">betC_4</name>
    <name evidence="4" type="ORF">Pla163_14650</name>
</gene>
<proteinExistence type="predicted"/>
<evidence type="ECO:0000313" key="5">
    <source>
        <dbReference type="Proteomes" id="UP000319342"/>
    </source>
</evidence>
<feature type="region of interest" description="Disordered" evidence="1">
    <location>
        <begin position="37"/>
        <end position="80"/>
    </location>
</feature>
<sequence length="536" mass="57692" precursor="true">MHMRPKIHILRATSALFVGALLLAAGCAPADVATPAPASETARAGSGSGAANTPTPAADLDEPDGARAPGGAALLGAPPIPARGEGVTRADGRPLDVLLISIDTLRADRLGCYGHERPTSPTIDALAARGVRFTEAYAPDCGTAQSHATLFTGTLPAAHGVYNAPGTRMRVINPKLTTVIEVAKTAGYQTVVHTEGGQLQRGMGFDRGADSAVFRSKGMRRTMEEFQEVLDFAKPDEPLFAFFHTYEVHAPYLPPRTYDGERFHGRFTEGLEGGTYAERYETVVRGKSRSTEDARNFLEPFEGRTAENDAWLAALYDEGVAFMDHLLADVLADWDRRRGLENTLVVLVSDHGEELGESGRFGHPLGLGTELTHIPFIVAGPGVESGTVDGPVGLRAVVGTILEHLGLSRPAHMEISLAPLLRAESPFADEARAQVGVAHQQVVRGTTLGVVDPDLHIVVLRETEETGERRVRVLYGFEWGLARPENEQRASDLRALGLERFAFDEALRSAAPTQERNMGASAREQLRDLGYTDDGR</sequence>
<organism evidence="4 5">
    <name type="scientific">Rohdeia mirabilis</name>
    <dbReference type="NCBI Taxonomy" id="2528008"/>
    <lineage>
        <taxon>Bacteria</taxon>
        <taxon>Pseudomonadati</taxon>
        <taxon>Planctomycetota</taxon>
        <taxon>Planctomycetia</taxon>
        <taxon>Planctomycetia incertae sedis</taxon>
        <taxon>Rohdeia</taxon>
    </lineage>
</organism>
<reference evidence="4 5" key="1">
    <citation type="submission" date="2019-02" db="EMBL/GenBank/DDBJ databases">
        <title>Deep-cultivation of Planctomycetes and their phenomic and genomic characterization uncovers novel biology.</title>
        <authorList>
            <person name="Wiegand S."/>
            <person name="Jogler M."/>
            <person name="Boedeker C."/>
            <person name="Pinto D."/>
            <person name="Vollmers J."/>
            <person name="Rivas-Marin E."/>
            <person name="Kohn T."/>
            <person name="Peeters S.H."/>
            <person name="Heuer A."/>
            <person name="Rast P."/>
            <person name="Oberbeckmann S."/>
            <person name="Bunk B."/>
            <person name="Jeske O."/>
            <person name="Meyerdierks A."/>
            <person name="Storesund J.E."/>
            <person name="Kallscheuer N."/>
            <person name="Luecker S."/>
            <person name="Lage O.M."/>
            <person name="Pohl T."/>
            <person name="Merkel B.J."/>
            <person name="Hornburger P."/>
            <person name="Mueller R.-W."/>
            <person name="Bruemmer F."/>
            <person name="Labrenz M."/>
            <person name="Spormann A.M."/>
            <person name="Op den Camp H."/>
            <person name="Overmann J."/>
            <person name="Amann R."/>
            <person name="Jetten M.S.M."/>
            <person name="Mascher T."/>
            <person name="Medema M.H."/>
            <person name="Devos D.P."/>
            <person name="Kaster A.-K."/>
            <person name="Ovreas L."/>
            <person name="Rohde M."/>
            <person name="Galperin M.Y."/>
            <person name="Jogler C."/>
        </authorList>
    </citation>
    <scope>NUCLEOTIDE SEQUENCE [LARGE SCALE GENOMIC DNA]</scope>
    <source>
        <strain evidence="4 5">Pla163</strain>
    </source>
</reference>
<accession>A0A518CYP3</accession>
<dbReference type="EC" id="3.1.6.6" evidence="4"/>
<dbReference type="RefSeq" id="WP_145185734.1">
    <property type="nucleotide sequence ID" value="NZ_CP036290.1"/>
</dbReference>
<dbReference type="InterPro" id="IPR017850">
    <property type="entry name" value="Alkaline_phosphatase_core_sf"/>
</dbReference>
<dbReference type="PANTHER" id="PTHR43751">
    <property type="entry name" value="SULFATASE"/>
    <property type="match status" value="1"/>
</dbReference>
<feature type="domain" description="Sulfatase N-terminal" evidence="3">
    <location>
        <begin position="97"/>
        <end position="406"/>
    </location>
</feature>
<keyword evidence="5" id="KW-1185">Reference proteome</keyword>
<feature type="region of interest" description="Disordered" evidence="1">
    <location>
        <begin position="512"/>
        <end position="536"/>
    </location>
</feature>
<dbReference type="PANTHER" id="PTHR43751:SF3">
    <property type="entry name" value="SULFATASE N-TERMINAL DOMAIN-CONTAINING PROTEIN"/>
    <property type="match status" value="1"/>
</dbReference>
<dbReference type="CDD" id="cd16148">
    <property type="entry name" value="sulfatase_like"/>
    <property type="match status" value="1"/>
</dbReference>
<evidence type="ECO:0000313" key="4">
    <source>
        <dbReference type="EMBL" id="QDU84358.1"/>
    </source>
</evidence>